<dbReference type="InterPro" id="IPR036526">
    <property type="entry name" value="C-N_Hydrolase_sf"/>
</dbReference>
<dbReference type="SUPFAM" id="SSF56317">
    <property type="entry name" value="Carbon-nitrogen hydrolase"/>
    <property type="match status" value="1"/>
</dbReference>
<dbReference type="Gene3D" id="3.60.110.10">
    <property type="entry name" value="Carbon-nitrogen hydrolase"/>
    <property type="match status" value="1"/>
</dbReference>
<dbReference type="GO" id="GO:0000257">
    <property type="term" value="F:nitrilase activity"/>
    <property type="evidence" value="ECO:0007669"/>
    <property type="project" value="TreeGrafter"/>
</dbReference>
<dbReference type="AlphaFoldDB" id="A0A7C9GIY8"/>
<proteinExistence type="inferred from homology"/>
<dbReference type="PROSITE" id="PS00920">
    <property type="entry name" value="NITRIL_CHT_1"/>
    <property type="match status" value="1"/>
</dbReference>
<accession>A0A7C9GIY8</accession>
<dbReference type="EMBL" id="WHZZ01000001">
    <property type="protein sequence ID" value="MQL47131.1"/>
    <property type="molecule type" value="Genomic_DNA"/>
</dbReference>
<gene>
    <name evidence="4" type="ORF">GEA64_03610</name>
</gene>
<protein>
    <submittedName>
        <fullName evidence="4">Carbon-nitrogen hydrolase family protein</fullName>
    </submittedName>
</protein>
<dbReference type="Pfam" id="PF00795">
    <property type="entry name" value="CN_hydrolase"/>
    <property type="match status" value="1"/>
</dbReference>
<comment type="similarity">
    <text evidence="1">Belongs to the carbon-nitrogen hydrolase superfamily. Nitrilase family.</text>
</comment>
<dbReference type="PANTHER" id="PTHR46044:SF1">
    <property type="entry name" value="CN HYDROLASE DOMAIN-CONTAINING PROTEIN"/>
    <property type="match status" value="1"/>
</dbReference>
<organism evidence="4 5">
    <name type="scientific">Photorhabdus khanii</name>
    <dbReference type="NCBI Taxonomy" id="1004150"/>
    <lineage>
        <taxon>Bacteria</taxon>
        <taxon>Pseudomonadati</taxon>
        <taxon>Pseudomonadota</taxon>
        <taxon>Gammaproteobacteria</taxon>
        <taxon>Enterobacterales</taxon>
        <taxon>Morganellaceae</taxon>
        <taxon>Photorhabdus</taxon>
    </lineage>
</organism>
<dbReference type="Proteomes" id="UP000481739">
    <property type="component" value="Unassembled WGS sequence"/>
</dbReference>
<evidence type="ECO:0000313" key="5">
    <source>
        <dbReference type="Proteomes" id="UP000481739"/>
    </source>
</evidence>
<evidence type="ECO:0000256" key="1">
    <source>
        <dbReference type="ARBA" id="ARBA00008129"/>
    </source>
</evidence>
<dbReference type="InterPro" id="IPR003010">
    <property type="entry name" value="C-N_Hydrolase"/>
</dbReference>
<name>A0A7C9GIY8_9GAMM</name>
<feature type="domain" description="CN hydrolase" evidence="3">
    <location>
        <begin position="7"/>
        <end position="280"/>
    </location>
</feature>
<sequence length="354" mass="39173">MSTNPTYRVAAVQAAPIFLDLEATVTKTIALIESAAGNGAKLIAFPETWIPGYPWFIWLDSPLWGMQFLKQYHNNSLVLDSQQYQRIEQAAADNHIMVVLGFSEKDKGSLYISQSIIDQTGKTLLARRKLKPTHVERTIFGEGDGSGLNVIETSLGKVGALNCWEHIQPLSKYAMFAQDEQIHIGSWPSFSIYKGRVHGLSGEMNTAVSSVYALEGQCFFIGACALVSPEMIDMLCQTETHKSLLEIGGGYACIYGPDGKQLAKPLSPNEEGLLYADIDLNEITLAKSVADPAGHYSRPDVTCLLLDKTRRLPAIIKETEWCDSEVCIEKETLNKQSEEKPDDININTNQKQIK</sequence>
<feature type="active site" description="Proton acceptor" evidence="2">
    <location>
        <position position="47"/>
    </location>
</feature>
<evidence type="ECO:0000256" key="2">
    <source>
        <dbReference type="PROSITE-ProRule" id="PRU10139"/>
    </source>
</evidence>
<dbReference type="InterPro" id="IPR044149">
    <property type="entry name" value="Nitrilases_CHs"/>
</dbReference>
<dbReference type="PANTHER" id="PTHR46044">
    <property type="entry name" value="NITRILASE"/>
    <property type="match status" value="1"/>
</dbReference>
<comment type="caution">
    <text evidence="4">The sequence shown here is derived from an EMBL/GenBank/DDBJ whole genome shotgun (WGS) entry which is preliminary data.</text>
</comment>
<dbReference type="CDD" id="cd07564">
    <property type="entry name" value="nitrilases_CHs"/>
    <property type="match status" value="1"/>
</dbReference>
<dbReference type="GO" id="GO:0051410">
    <property type="term" value="P:detoxification of nitrogen compound"/>
    <property type="evidence" value="ECO:0007669"/>
    <property type="project" value="TreeGrafter"/>
</dbReference>
<evidence type="ECO:0000259" key="3">
    <source>
        <dbReference type="PROSITE" id="PS50263"/>
    </source>
</evidence>
<dbReference type="PROSITE" id="PS50263">
    <property type="entry name" value="CN_HYDROLASE"/>
    <property type="match status" value="1"/>
</dbReference>
<reference evidence="4 5" key="1">
    <citation type="journal article" date="2019" name="Nature">
        <title>A new antibiotic selectively kills Gram-negative pathogens.</title>
        <authorList>
            <person name="Imai Y."/>
            <person name="Meyer K.J."/>
            <person name="Iinishi A."/>
            <person name="Favre-Godal Q."/>
            <person name="Green R."/>
            <person name="Manuse S."/>
            <person name="Caboni M."/>
            <person name="Mori M."/>
            <person name="Niles S."/>
            <person name="Ghiglieri M."/>
            <person name="Honrao C."/>
            <person name="Ma X."/>
            <person name="Guo J.J."/>
            <person name="Makriyannis A."/>
            <person name="Linares-Otoya L."/>
            <person name="Boehringer N."/>
            <person name="Wuisan Z.G."/>
            <person name="Kaur H."/>
            <person name="Wu R."/>
            <person name="Mateus A."/>
            <person name="Typas A."/>
            <person name="Savitski M.M."/>
            <person name="Espinoza J.L."/>
            <person name="O'Rourke A."/>
            <person name="Nelson K.E."/>
            <person name="Hiller S."/>
            <person name="Noinaj N."/>
            <person name="Schaeberle T.F."/>
            <person name="D'Onofrio A."/>
            <person name="Lewis K."/>
        </authorList>
    </citation>
    <scope>NUCLEOTIDE SEQUENCE [LARGE SCALE GENOMIC DNA]</scope>
    <source>
        <strain evidence="4 5">HGB 1456</strain>
    </source>
</reference>
<dbReference type="RefSeq" id="WP_036847005.1">
    <property type="nucleotide sequence ID" value="NZ_CAWOZU010000011.1"/>
</dbReference>
<evidence type="ECO:0000313" key="4">
    <source>
        <dbReference type="EMBL" id="MQL47131.1"/>
    </source>
</evidence>
<dbReference type="PROSITE" id="PS00921">
    <property type="entry name" value="NITRIL_CHT_2"/>
    <property type="match status" value="1"/>
</dbReference>
<dbReference type="InterPro" id="IPR000132">
    <property type="entry name" value="Nitrilase/CN_hydratase_CS"/>
</dbReference>
<keyword evidence="4" id="KW-0378">Hydrolase</keyword>
<dbReference type="GO" id="GO:0018822">
    <property type="term" value="F:nitrile hydratase activity"/>
    <property type="evidence" value="ECO:0007669"/>
    <property type="project" value="TreeGrafter"/>
</dbReference>